<dbReference type="PANTHER" id="PTHR22855">
    <property type="entry name" value="ACETYL, PROPIONYL, PYRUVATE, AND GLUTACONYL CARBOXYLASE-RELATED"/>
    <property type="match status" value="1"/>
</dbReference>
<reference evidence="5" key="1">
    <citation type="journal article" date="2020" name="mSystems">
        <title>Genome- and Community-Level Interaction Insights into Carbon Utilization and Element Cycling Functions of Hydrothermarchaeota in Hydrothermal Sediment.</title>
        <authorList>
            <person name="Zhou Z."/>
            <person name="Liu Y."/>
            <person name="Xu W."/>
            <person name="Pan J."/>
            <person name="Luo Z.H."/>
            <person name="Li M."/>
        </authorList>
    </citation>
    <scope>NUCLEOTIDE SEQUENCE</scope>
    <source>
        <strain evidence="5">SpSt-997</strain>
    </source>
</reference>
<dbReference type="PANTHER" id="PTHR22855:SF13">
    <property type="entry name" value="METHYLCROTONOYL-COA CARBOXYLASE BETA CHAIN, MITOCHONDRIAL"/>
    <property type="match status" value="1"/>
</dbReference>
<dbReference type="GO" id="GO:0004485">
    <property type="term" value="F:methylcrotonoyl-CoA carboxylase activity"/>
    <property type="evidence" value="ECO:0007669"/>
    <property type="project" value="TreeGrafter"/>
</dbReference>
<dbReference type="PROSITE" id="PS50980">
    <property type="entry name" value="COA_CT_NTER"/>
    <property type="match status" value="1"/>
</dbReference>
<dbReference type="InterPro" id="IPR011762">
    <property type="entry name" value="COA_CT_N"/>
</dbReference>
<proteinExistence type="inferred from homology"/>
<dbReference type="InterPro" id="IPR011763">
    <property type="entry name" value="COA_CT_C"/>
</dbReference>
<sequence>MQLTSEIDQRGAEFRENQAAMAALLADLRGTLDRIAEGGGSAAREKHLARGKMVARDRIRNLLDPGSPFLEISPLAAYGMYEGEVPAGGIITGIGRISGCQCMVIANDATVKGGTYYPITVKKHLRAQEIAATNRLPCLYLVDSGGANLPNQDEVFPDRDHFGRIFYNQANMSAAGIAQIALVMGSCTAGGAYVPAMSDETIIVRDQGTIFLGGPPLVKAATGEVVSAEDLGGGDLHSRVSGVADHLAENDAHALAIAREIVAHLNIRKTVELAIREPAPPAYDPAELYGVIPKEPRQSYDVREVIARLVDRSEFHEFKRLYGATLVTGFAHLAGYPIGIIANNGILFSESALKGAHFIELCAQRGIPLVFLQNITGFMVGRKYEAGGIAKDGAKLVTAVATANVPKFTVIIGGSFGAGNYGMCGRAYGPRFLYMWPNARISVMGGEQAASVLAQVRRDNIEARGAVWTKAEEEAFKAPIRAQYETQGHPYYASARLWDDGVIDPAQTRQVLALSLSAALNAPIAPTRFGLFRM</sequence>
<evidence type="ECO:0000256" key="1">
    <source>
        <dbReference type="ARBA" id="ARBA00006102"/>
    </source>
</evidence>
<accession>A0A8J4M8D4</accession>
<organism evidence="5">
    <name type="scientific">Acidicaldus sp</name>
    <dbReference type="NCBI Taxonomy" id="1872105"/>
    <lineage>
        <taxon>Bacteria</taxon>
        <taxon>Pseudomonadati</taxon>
        <taxon>Pseudomonadota</taxon>
        <taxon>Alphaproteobacteria</taxon>
        <taxon>Acetobacterales</taxon>
        <taxon>Acetobacteraceae</taxon>
        <taxon>Acidicaldus</taxon>
    </lineage>
</organism>
<protein>
    <submittedName>
        <fullName evidence="5">Methylcrotonoyl-CoA carboxylase</fullName>
    </submittedName>
</protein>
<dbReference type="EMBL" id="DTQM01000266">
    <property type="protein sequence ID" value="HGC44323.1"/>
    <property type="molecule type" value="Genomic_DNA"/>
</dbReference>
<dbReference type="GO" id="GO:1905202">
    <property type="term" value="C:methylcrotonoyl-CoA carboxylase complex"/>
    <property type="evidence" value="ECO:0007669"/>
    <property type="project" value="TreeGrafter"/>
</dbReference>
<evidence type="ECO:0000313" key="5">
    <source>
        <dbReference type="EMBL" id="HGC44323.1"/>
    </source>
</evidence>
<dbReference type="Gene3D" id="3.90.226.10">
    <property type="entry name" value="2-enoyl-CoA Hydratase, Chain A, domain 1"/>
    <property type="match status" value="2"/>
</dbReference>
<gene>
    <name evidence="5" type="ORF">ENY07_14045</name>
</gene>
<dbReference type="FunFam" id="3.90.226.10:FF:000007">
    <property type="entry name" value="Methylcrotonoyl-CoA carboxylase subunit beta"/>
    <property type="match status" value="1"/>
</dbReference>
<dbReference type="PROSITE" id="PS50989">
    <property type="entry name" value="COA_CT_CTER"/>
    <property type="match status" value="1"/>
</dbReference>
<dbReference type="Pfam" id="PF01039">
    <property type="entry name" value="Carboxyl_trans"/>
    <property type="match status" value="1"/>
</dbReference>
<feature type="domain" description="CoA carboxyltransferase C-terminal" evidence="4">
    <location>
        <begin position="274"/>
        <end position="526"/>
    </location>
</feature>
<dbReference type="GO" id="GO:0006552">
    <property type="term" value="P:L-leucine catabolic process"/>
    <property type="evidence" value="ECO:0007669"/>
    <property type="project" value="TreeGrafter"/>
</dbReference>
<comment type="pathway">
    <text evidence="2">Amino-acid degradation; L-leucine degradation.</text>
</comment>
<dbReference type="InterPro" id="IPR034733">
    <property type="entry name" value="AcCoA_carboxyl_beta"/>
</dbReference>
<dbReference type="AlphaFoldDB" id="A0A8J4M8D4"/>
<dbReference type="InterPro" id="IPR029045">
    <property type="entry name" value="ClpP/crotonase-like_dom_sf"/>
</dbReference>
<evidence type="ECO:0000259" key="3">
    <source>
        <dbReference type="PROSITE" id="PS50980"/>
    </source>
</evidence>
<evidence type="ECO:0000259" key="4">
    <source>
        <dbReference type="PROSITE" id="PS50989"/>
    </source>
</evidence>
<dbReference type="SUPFAM" id="SSF52096">
    <property type="entry name" value="ClpP/crotonase"/>
    <property type="match status" value="2"/>
</dbReference>
<comment type="similarity">
    <text evidence="1">Belongs to the AccD/PCCB family.</text>
</comment>
<evidence type="ECO:0000256" key="2">
    <source>
        <dbReference type="ARBA" id="ARBA00046317"/>
    </source>
</evidence>
<dbReference type="InterPro" id="IPR045190">
    <property type="entry name" value="MCCB/AccD1-like"/>
</dbReference>
<comment type="caution">
    <text evidence="5">The sequence shown here is derived from an EMBL/GenBank/DDBJ whole genome shotgun (WGS) entry which is preliminary data.</text>
</comment>
<dbReference type="FunFam" id="3.90.226.10:FF:000004">
    <property type="entry name" value="Methylcrotonoyl-CoA carboxylase beta chain"/>
    <property type="match status" value="1"/>
</dbReference>
<feature type="domain" description="CoA carboxyltransferase N-terminal" evidence="3">
    <location>
        <begin position="21"/>
        <end position="277"/>
    </location>
</feature>
<name>A0A8J4M8D4_9PROT</name>